<dbReference type="InterPro" id="IPR021737">
    <property type="entry name" value="Phage_phiKZ_Orf197"/>
</dbReference>
<evidence type="ECO:0000313" key="2">
    <source>
        <dbReference type="EMBL" id="NGO66222.1"/>
    </source>
</evidence>
<feature type="transmembrane region" description="Helical" evidence="1">
    <location>
        <begin position="12"/>
        <end position="31"/>
    </location>
</feature>
<evidence type="ECO:0000256" key="1">
    <source>
        <dbReference type="SAM" id="Phobius"/>
    </source>
</evidence>
<dbReference type="Pfam" id="PF11750">
    <property type="entry name" value="DUF3307"/>
    <property type="match status" value="1"/>
</dbReference>
<keyword evidence="1" id="KW-1133">Transmembrane helix</keyword>
<sequence length="134" mass="14945">MLTLPDQISTTWMMNGIALFLAKHLLADFLLQTKWMALGKERARGWLVPLTIHAAVHGALTTAIFAVFAPPLAWIGAVDFAIHFTIDRSKAIIQQHYALTTTKTGFWWLLGTDQTLHHITHLVFAIVLATSQTL</sequence>
<dbReference type="Proteomes" id="UP000477849">
    <property type="component" value="Unassembled WGS sequence"/>
</dbReference>
<reference evidence="2 3" key="1">
    <citation type="submission" date="2020-02" db="EMBL/GenBank/DDBJ databases">
        <title>Genome sequence of the type strain CCBAU10050 of Rhizobium daejeonense.</title>
        <authorList>
            <person name="Gao J."/>
            <person name="Sun J."/>
        </authorList>
    </citation>
    <scope>NUCLEOTIDE SEQUENCE [LARGE SCALE GENOMIC DNA]</scope>
    <source>
        <strain evidence="2 3">CCBAU10050</strain>
    </source>
</reference>
<dbReference type="EMBL" id="JAAKZH010000009">
    <property type="protein sequence ID" value="NGO66222.1"/>
    <property type="molecule type" value="Genomic_DNA"/>
</dbReference>
<dbReference type="AlphaFoldDB" id="A0A6M1RXE0"/>
<accession>A0A6M1RXE0</accession>
<name>A0A6M1RXE0_9HYPH</name>
<feature type="transmembrane region" description="Helical" evidence="1">
    <location>
        <begin position="43"/>
        <end position="69"/>
    </location>
</feature>
<proteinExistence type="predicted"/>
<gene>
    <name evidence="2" type="ORF">G6N76_21400</name>
</gene>
<organism evidence="2 3">
    <name type="scientific">Rhizobium daejeonense</name>
    <dbReference type="NCBI Taxonomy" id="240521"/>
    <lineage>
        <taxon>Bacteria</taxon>
        <taxon>Pseudomonadati</taxon>
        <taxon>Pseudomonadota</taxon>
        <taxon>Alphaproteobacteria</taxon>
        <taxon>Hyphomicrobiales</taxon>
        <taxon>Rhizobiaceae</taxon>
        <taxon>Rhizobium/Agrobacterium group</taxon>
        <taxon>Rhizobium</taxon>
    </lineage>
</organism>
<keyword evidence="1" id="KW-0812">Transmembrane</keyword>
<protein>
    <submittedName>
        <fullName evidence="2">DUF3307 domain-containing protein</fullName>
    </submittedName>
</protein>
<comment type="caution">
    <text evidence="2">The sequence shown here is derived from an EMBL/GenBank/DDBJ whole genome shotgun (WGS) entry which is preliminary data.</text>
</comment>
<evidence type="ECO:0000313" key="3">
    <source>
        <dbReference type="Proteomes" id="UP000477849"/>
    </source>
</evidence>
<keyword evidence="1" id="KW-0472">Membrane</keyword>
<keyword evidence="3" id="KW-1185">Reference proteome</keyword>